<accession>A0A2P2KSF8</accession>
<sequence>MKMKFKDPDNLKLARSKEFNTSPIFLRESQCILDFMIKCVENWQQNILFEDVIGVFGSLLETNE</sequence>
<dbReference type="EMBL" id="GGEC01028140">
    <property type="protein sequence ID" value="MBX08624.1"/>
    <property type="molecule type" value="Transcribed_RNA"/>
</dbReference>
<dbReference type="AlphaFoldDB" id="A0A2P2KSF8"/>
<name>A0A2P2KSF8_RHIMU</name>
<proteinExistence type="predicted"/>
<protein>
    <submittedName>
        <fullName evidence="1">Uncharacterized protein</fullName>
    </submittedName>
</protein>
<evidence type="ECO:0000313" key="1">
    <source>
        <dbReference type="EMBL" id="MBX08624.1"/>
    </source>
</evidence>
<reference evidence="1" key="1">
    <citation type="submission" date="2018-02" db="EMBL/GenBank/DDBJ databases">
        <title>Rhizophora mucronata_Transcriptome.</title>
        <authorList>
            <person name="Meera S.P."/>
            <person name="Sreeshan A."/>
            <person name="Augustine A."/>
        </authorList>
    </citation>
    <scope>NUCLEOTIDE SEQUENCE</scope>
    <source>
        <tissue evidence="1">Leaf</tissue>
    </source>
</reference>
<organism evidence="1">
    <name type="scientific">Rhizophora mucronata</name>
    <name type="common">Asiatic mangrove</name>
    <dbReference type="NCBI Taxonomy" id="61149"/>
    <lineage>
        <taxon>Eukaryota</taxon>
        <taxon>Viridiplantae</taxon>
        <taxon>Streptophyta</taxon>
        <taxon>Embryophyta</taxon>
        <taxon>Tracheophyta</taxon>
        <taxon>Spermatophyta</taxon>
        <taxon>Magnoliopsida</taxon>
        <taxon>eudicotyledons</taxon>
        <taxon>Gunneridae</taxon>
        <taxon>Pentapetalae</taxon>
        <taxon>rosids</taxon>
        <taxon>fabids</taxon>
        <taxon>Malpighiales</taxon>
        <taxon>Rhizophoraceae</taxon>
        <taxon>Rhizophora</taxon>
    </lineage>
</organism>